<dbReference type="EMBL" id="CAUEEQ010011914">
    <property type="protein sequence ID" value="CAJ0935913.1"/>
    <property type="molecule type" value="Genomic_DNA"/>
</dbReference>
<protein>
    <submittedName>
        <fullName evidence="1">Uncharacterized protein</fullName>
    </submittedName>
</protein>
<dbReference type="InterPro" id="IPR043129">
    <property type="entry name" value="ATPase_NBD"/>
</dbReference>
<dbReference type="Gene3D" id="3.30.420.40">
    <property type="match status" value="1"/>
</dbReference>
<evidence type="ECO:0000313" key="1">
    <source>
        <dbReference type="EMBL" id="CAJ0935913.1"/>
    </source>
</evidence>
<accession>A0ABN9LAE7</accession>
<reference evidence="1" key="1">
    <citation type="submission" date="2023-07" db="EMBL/GenBank/DDBJ databases">
        <authorList>
            <person name="Stuckert A."/>
        </authorList>
    </citation>
    <scope>NUCLEOTIDE SEQUENCE</scope>
</reference>
<comment type="caution">
    <text evidence="1">The sequence shown here is derived from an EMBL/GenBank/DDBJ whole genome shotgun (WGS) entry which is preliminary data.</text>
</comment>
<sequence length="85" mass="9578">MSGPFLTRYMSQCWMDLLFLVLDNGSFQLRAGWAGAGPQMQLRSVVARSRGGPRSLSRVGNDIPSLEPLRWLLRTPFDRNLPVES</sequence>
<dbReference type="Proteomes" id="UP001176940">
    <property type="component" value="Unassembled WGS sequence"/>
</dbReference>
<proteinExistence type="predicted"/>
<organism evidence="1 2">
    <name type="scientific">Ranitomeya imitator</name>
    <name type="common">mimic poison frog</name>
    <dbReference type="NCBI Taxonomy" id="111125"/>
    <lineage>
        <taxon>Eukaryota</taxon>
        <taxon>Metazoa</taxon>
        <taxon>Chordata</taxon>
        <taxon>Craniata</taxon>
        <taxon>Vertebrata</taxon>
        <taxon>Euteleostomi</taxon>
        <taxon>Amphibia</taxon>
        <taxon>Batrachia</taxon>
        <taxon>Anura</taxon>
        <taxon>Neobatrachia</taxon>
        <taxon>Hyloidea</taxon>
        <taxon>Dendrobatidae</taxon>
        <taxon>Dendrobatinae</taxon>
        <taxon>Ranitomeya</taxon>
    </lineage>
</organism>
<name>A0ABN9LAE7_9NEOB</name>
<dbReference type="SUPFAM" id="SSF53067">
    <property type="entry name" value="Actin-like ATPase domain"/>
    <property type="match status" value="1"/>
</dbReference>
<keyword evidence="2" id="KW-1185">Reference proteome</keyword>
<evidence type="ECO:0000313" key="2">
    <source>
        <dbReference type="Proteomes" id="UP001176940"/>
    </source>
</evidence>
<gene>
    <name evidence="1" type="ORF">RIMI_LOCUS6573509</name>
</gene>